<dbReference type="Pfam" id="PF02517">
    <property type="entry name" value="Rce1-like"/>
    <property type="match status" value="1"/>
</dbReference>
<gene>
    <name evidence="3" type="ORF">HNP82_000724</name>
</gene>
<dbReference type="RefSeq" id="WP_183771593.1">
    <property type="nucleotide sequence ID" value="NZ_JACHFW010000002.1"/>
</dbReference>
<feature type="transmembrane region" description="Helical" evidence="1">
    <location>
        <begin position="175"/>
        <end position="193"/>
    </location>
</feature>
<evidence type="ECO:0000313" key="3">
    <source>
        <dbReference type="EMBL" id="MBB5263626.1"/>
    </source>
</evidence>
<comment type="caution">
    <text evidence="3">The sequence shown here is derived from an EMBL/GenBank/DDBJ whole genome shotgun (WGS) entry which is preliminary data.</text>
</comment>
<dbReference type="GO" id="GO:0004175">
    <property type="term" value="F:endopeptidase activity"/>
    <property type="evidence" value="ECO:0007669"/>
    <property type="project" value="UniProtKB-ARBA"/>
</dbReference>
<dbReference type="PANTHER" id="PTHR36435">
    <property type="entry name" value="SLR1288 PROTEIN"/>
    <property type="match status" value="1"/>
</dbReference>
<proteinExistence type="predicted"/>
<organism evidence="3 4">
    <name type="scientific">Catenibacillus scindens</name>
    <dbReference type="NCBI Taxonomy" id="673271"/>
    <lineage>
        <taxon>Bacteria</taxon>
        <taxon>Bacillati</taxon>
        <taxon>Bacillota</taxon>
        <taxon>Clostridia</taxon>
        <taxon>Lachnospirales</taxon>
        <taxon>Lachnospiraceae</taxon>
        <taxon>Catenibacillus</taxon>
    </lineage>
</organism>
<dbReference type="Proteomes" id="UP000543642">
    <property type="component" value="Unassembled WGS sequence"/>
</dbReference>
<feature type="transmembrane region" description="Helical" evidence="1">
    <location>
        <begin position="114"/>
        <end position="132"/>
    </location>
</feature>
<protein>
    <recommendedName>
        <fullName evidence="2">CAAX prenyl protease 2/Lysostaphin resistance protein A-like domain-containing protein</fullName>
    </recommendedName>
</protein>
<evidence type="ECO:0000256" key="1">
    <source>
        <dbReference type="SAM" id="Phobius"/>
    </source>
</evidence>
<dbReference type="InterPro" id="IPR003675">
    <property type="entry name" value="Rce1/LyrA-like_dom"/>
</dbReference>
<dbReference type="GO" id="GO:0080120">
    <property type="term" value="P:CAAX-box protein maturation"/>
    <property type="evidence" value="ECO:0007669"/>
    <property type="project" value="UniProtKB-ARBA"/>
</dbReference>
<reference evidence="3 4" key="1">
    <citation type="submission" date="2020-08" db="EMBL/GenBank/DDBJ databases">
        <title>Genomic Encyclopedia of Type Strains, Phase IV (KMG-IV): sequencing the most valuable type-strain genomes for metagenomic binning, comparative biology and taxonomic classification.</title>
        <authorList>
            <person name="Goeker M."/>
        </authorList>
    </citation>
    <scope>NUCLEOTIDE SEQUENCE [LARGE SCALE GENOMIC DNA]</scope>
    <source>
        <strain evidence="3 4">DSM 106146</strain>
    </source>
</reference>
<keyword evidence="1" id="KW-0812">Transmembrane</keyword>
<keyword evidence="1" id="KW-0472">Membrane</keyword>
<evidence type="ECO:0000313" key="4">
    <source>
        <dbReference type="Proteomes" id="UP000543642"/>
    </source>
</evidence>
<dbReference type="PANTHER" id="PTHR36435:SF1">
    <property type="entry name" value="CAAX AMINO TERMINAL PROTEASE FAMILY PROTEIN"/>
    <property type="match status" value="1"/>
</dbReference>
<accession>A0A7W8H844</accession>
<feature type="domain" description="CAAX prenyl protease 2/Lysostaphin resistance protein A-like" evidence="2">
    <location>
        <begin position="119"/>
        <end position="204"/>
    </location>
</feature>
<feature type="transmembrane region" description="Helical" evidence="1">
    <location>
        <begin position="36"/>
        <end position="59"/>
    </location>
</feature>
<dbReference type="InterPro" id="IPR052710">
    <property type="entry name" value="CAAX_protease"/>
</dbReference>
<keyword evidence="1" id="KW-1133">Transmembrane helix</keyword>
<dbReference type="EMBL" id="JACHFW010000002">
    <property type="protein sequence ID" value="MBB5263626.1"/>
    <property type="molecule type" value="Genomic_DNA"/>
</dbReference>
<evidence type="ECO:0000259" key="2">
    <source>
        <dbReference type="Pfam" id="PF02517"/>
    </source>
</evidence>
<sequence length="345" mass="37920">MKKISTAHWLLVSIVVLQFVISLGLAAAIRFLPVTIPVWAVLLISQVSLILPLTLYCAITRSNPLTLIRFKKTKPVNVIMALLVMTLSYPVIILLNFISMLFVDNAMASVLPSALDLGLIPAVILMALLPAIIEESVFRGSLYNTYSLRRPLAGVFFSAFLFGLMHMNFNQMPYAFFLGIIMALMLEATDSIITTMIMHFSLNGFTTVLSFFTAQSGVSTQAGANFKETLLETYRETLAAQDFSGLSPEEIDAMAENMLPMALGIVIGILAVIAIAALAAVLALIYATFRINGRRPGEVLLAKHVENDYVQGFHGKMRKNAMLDLPVILFIIYGLEECIRSAVMM</sequence>
<dbReference type="AlphaFoldDB" id="A0A7W8H844"/>
<feature type="transmembrane region" description="Helical" evidence="1">
    <location>
        <begin position="262"/>
        <end position="287"/>
    </location>
</feature>
<name>A0A7W8H844_9FIRM</name>
<keyword evidence="4" id="KW-1185">Reference proteome</keyword>
<feature type="transmembrane region" description="Helical" evidence="1">
    <location>
        <begin position="79"/>
        <end position="102"/>
    </location>
</feature>